<organism evidence="1">
    <name type="scientific">uncultured Chloroflexota bacterium</name>
    <dbReference type="NCBI Taxonomy" id="166587"/>
    <lineage>
        <taxon>Bacteria</taxon>
        <taxon>Bacillati</taxon>
        <taxon>Chloroflexota</taxon>
        <taxon>environmental samples</taxon>
    </lineage>
</organism>
<name>A0A6J4JEY4_9CHLR</name>
<dbReference type="InterPro" id="IPR036412">
    <property type="entry name" value="HAD-like_sf"/>
</dbReference>
<dbReference type="NCBIfam" id="TIGR01509">
    <property type="entry name" value="HAD-SF-IA-v3"/>
    <property type="match status" value="1"/>
</dbReference>
<reference evidence="1" key="1">
    <citation type="submission" date="2020-02" db="EMBL/GenBank/DDBJ databases">
        <authorList>
            <person name="Meier V. D."/>
        </authorList>
    </citation>
    <scope>NUCLEOTIDE SEQUENCE</scope>
    <source>
        <strain evidence="1">AVDCRST_MAG77</strain>
    </source>
</reference>
<dbReference type="InterPro" id="IPR023214">
    <property type="entry name" value="HAD_sf"/>
</dbReference>
<dbReference type="EMBL" id="CADCTC010000201">
    <property type="protein sequence ID" value="CAA9278711.1"/>
    <property type="molecule type" value="Genomic_DNA"/>
</dbReference>
<protein>
    <submittedName>
        <fullName evidence="1">Uncharacterized protein</fullName>
    </submittedName>
</protein>
<dbReference type="SFLD" id="SFLDS00003">
    <property type="entry name" value="Haloacid_Dehalogenase"/>
    <property type="match status" value="1"/>
</dbReference>
<evidence type="ECO:0000313" key="1">
    <source>
        <dbReference type="EMBL" id="CAA9278711.1"/>
    </source>
</evidence>
<dbReference type="Pfam" id="PF00702">
    <property type="entry name" value="Hydrolase"/>
    <property type="match status" value="1"/>
</dbReference>
<dbReference type="SFLD" id="SFLDG01129">
    <property type="entry name" value="C1.5:_HAD__Beta-PGM__Phosphata"/>
    <property type="match status" value="1"/>
</dbReference>
<dbReference type="SUPFAM" id="SSF56784">
    <property type="entry name" value="HAD-like"/>
    <property type="match status" value="1"/>
</dbReference>
<sequence length="213" mass="23942">MDTPHAASSPRIEAGIFDVGGVLISNEMAHVWRDVLETLQLEEGVWKPAWRELGPLLGNGQLEEDELWRRLLERTAARGALPVESLFLREYGRRWRAHQEVLDLVSRLKTAGLRTAILSNTIASHVTHNRERGLYAPFDVLVFSNEVGVSKPDPAIFRHCLRLIGLEDRPQAAFFVDDMEENVAAARTLGLHAIHFTSPEQLVVDVRQLGIDV</sequence>
<dbReference type="PRINTS" id="PR00413">
    <property type="entry name" value="HADHALOGNASE"/>
</dbReference>
<dbReference type="PANTHER" id="PTHR43611">
    <property type="entry name" value="ALPHA-D-GLUCOSE 1-PHOSPHATE PHOSPHATASE"/>
    <property type="match status" value="1"/>
</dbReference>
<dbReference type="Gene3D" id="3.40.50.1000">
    <property type="entry name" value="HAD superfamily/HAD-like"/>
    <property type="match status" value="1"/>
</dbReference>
<dbReference type="CDD" id="cd02603">
    <property type="entry name" value="HAD_sEH-N_like"/>
    <property type="match status" value="1"/>
</dbReference>
<proteinExistence type="predicted"/>
<dbReference type="NCBIfam" id="TIGR01549">
    <property type="entry name" value="HAD-SF-IA-v1"/>
    <property type="match status" value="1"/>
</dbReference>
<gene>
    <name evidence="1" type="ORF">AVDCRST_MAG77-3671</name>
</gene>
<dbReference type="InterPro" id="IPR006439">
    <property type="entry name" value="HAD-SF_hydro_IA"/>
</dbReference>
<dbReference type="PANTHER" id="PTHR43611:SF3">
    <property type="entry name" value="FLAVIN MONONUCLEOTIDE HYDROLASE 1, CHLOROPLATIC"/>
    <property type="match status" value="1"/>
</dbReference>
<dbReference type="AlphaFoldDB" id="A0A6J4JEY4"/>
<accession>A0A6J4JEY4</accession>